<evidence type="ECO:0000313" key="3">
    <source>
        <dbReference type="Proteomes" id="UP001318860"/>
    </source>
</evidence>
<name>A0ABR0VZ87_REHGL</name>
<reference evidence="2 3" key="1">
    <citation type="journal article" date="2021" name="Comput. Struct. Biotechnol. J.">
        <title>De novo genome assembly of the potent medicinal plant Rehmannia glutinosa using nanopore technology.</title>
        <authorList>
            <person name="Ma L."/>
            <person name="Dong C."/>
            <person name="Song C."/>
            <person name="Wang X."/>
            <person name="Zheng X."/>
            <person name="Niu Y."/>
            <person name="Chen S."/>
            <person name="Feng W."/>
        </authorList>
    </citation>
    <scope>NUCLEOTIDE SEQUENCE [LARGE SCALE GENOMIC DNA]</scope>
    <source>
        <strain evidence="2">DH-2019</strain>
    </source>
</reference>
<gene>
    <name evidence="2" type="ORF">DH2020_026620</name>
</gene>
<dbReference type="PANTHER" id="PTHR33223:SF10">
    <property type="entry name" value="AMINOTRANSFERASE-LIKE PLANT MOBILE DOMAIN-CONTAINING PROTEIN"/>
    <property type="match status" value="1"/>
</dbReference>
<sequence length="225" mass="26420">MMDAAYCKIFRTTLTKQALSWFNNSWLGLLMDGPPTGSFMHQFSINRKCPKTIAYLFQIKQKEEEPLRSYMKRFVEGVNEVANVQHETLSEILQQNLYHKMFTESIAGRIPASLEELLDRAEKHIRVEEGLESRPKVKDERREKPSPKRNSKNESGRQEIKHKYIPLNAPLVEVMYAAQRQGIIEPPRKMRENPKQVQSDQYCHFHRNKGHATEKYFQSRGKSRN</sequence>
<dbReference type="PANTHER" id="PTHR33223">
    <property type="entry name" value="CCHC-TYPE DOMAIN-CONTAINING PROTEIN"/>
    <property type="match status" value="1"/>
</dbReference>
<evidence type="ECO:0000256" key="1">
    <source>
        <dbReference type="SAM" id="MobiDB-lite"/>
    </source>
</evidence>
<comment type="caution">
    <text evidence="2">The sequence shown here is derived from an EMBL/GenBank/DDBJ whole genome shotgun (WGS) entry which is preliminary data.</text>
</comment>
<keyword evidence="3" id="KW-1185">Reference proteome</keyword>
<dbReference type="Proteomes" id="UP001318860">
    <property type="component" value="Unassembled WGS sequence"/>
</dbReference>
<proteinExistence type="predicted"/>
<evidence type="ECO:0008006" key="4">
    <source>
        <dbReference type="Google" id="ProtNLM"/>
    </source>
</evidence>
<protein>
    <recommendedName>
        <fullName evidence="4">Retrotransposon gag domain-containing protein</fullName>
    </recommendedName>
</protein>
<organism evidence="2 3">
    <name type="scientific">Rehmannia glutinosa</name>
    <name type="common">Chinese foxglove</name>
    <dbReference type="NCBI Taxonomy" id="99300"/>
    <lineage>
        <taxon>Eukaryota</taxon>
        <taxon>Viridiplantae</taxon>
        <taxon>Streptophyta</taxon>
        <taxon>Embryophyta</taxon>
        <taxon>Tracheophyta</taxon>
        <taxon>Spermatophyta</taxon>
        <taxon>Magnoliopsida</taxon>
        <taxon>eudicotyledons</taxon>
        <taxon>Gunneridae</taxon>
        <taxon>Pentapetalae</taxon>
        <taxon>asterids</taxon>
        <taxon>lamiids</taxon>
        <taxon>Lamiales</taxon>
        <taxon>Orobanchaceae</taxon>
        <taxon>Rehmannieae</taxon>
        <taxon>Rehmannia</taxon>
    </lineage>
</organism>
<evidence type="ECO:0000313" key="2">
    <source>
        <dbReference type="EMBL" id="KAK6139636.1"/>
    </source>
</evidence>
<dbReference type="EMBL" id="JABTTQ020000377">
    <property type="protein sequence ID" value="KAK6139636.1"/>
    <property type="molecule type" value="Genomic_DNA"/>
</dbReference>
<feature type="region of interest" description="Disordered" evidence="1">
    <location>
        <begin position="185"/>
        <end position="225"/>
    </location>
</feature>
<accession>A0ABR0VZ87</accession>
<feature type="region of interest" description="Disordered" evidence="1">
    <location>
        <begin position="129"/>
        <end position="162"/>
    </location>
</feature>